<dbReference type="Proteomes" id="UP000694416">
    <property type="component" value="Unplaced"/>
</dbReference>
<name>A0A8C9I4I5_9PRIM</name>
<dbReference type="PANTHER" id="PTHR12138">
    <property type="entry name" value="PRIMATE-EXPANDED PROTEIN FAMILY"/>
    <property type="match status" value="1"/>
</dbReference>
<accession>A0A8C9I4I5</accession>
<evidence type="ECO:0000313" key="1">
    <source>
        <dbReference type="Ensembl" id="ENSPTEP00000030932.1"/>
    </source>
</evidence>
<organism evidence="1 2">
    <name type="scientific">Piliocolobus tephrosceles</name>
    <name type="common">Ugandan red Colobus</name>
    <dbReference type="NCBI Taxonomy" id="591936"/>
    <lineage>
        <taxon>Eukaryota</taxon>
        <taxon>Metazoa</taxon>
        <taxon>Chordata</taxon>
        <taxon>Craniata</taxon>
        <taxon>Vertebrata</taxon>
        <taxon>Euteleostomi</taxon>
        <taxon>Mammalia</taxon>
        <taxon>Eutheria</taxon>
        <taxon>Euarchontoglires</taxon>
        <taxon>Primates</taxon>
        <taxon>Haplorrhini</taxon>
        <taxon>Catarrhini</taxon>
        <taxon>Cercopithecidae</taxon>
        <taxon>Colobinae</taxon>
        <taxon>Piliocolobus</taxon>
    </lineage>
</organism>
<keyword evidence="2" id="KW-1185">Reference proteome</keyword>
<dbReference type="PANTHER" id="PTHR12138:SF162">
    <property type="entry name" value="CHROMOSOME UNDETERMINED SCAFFOLD_275, WHOLE GENOME SHOTGUN SEQUENCE"/>
    <property type="match status" value="1"/>
</dbReference>
<reference evidence="1" key="1">
    <citation type="submission" date="2025-08" db="UniProtKB">
        <authorList>
            <consortium name="Ensembl"/>
        </authorList>
    </citation>
    <scope>IDENTIFICATION</scope>
</reference>
<evidence type="ECO:0000313" key="2">
    <source>
        <dbReference type="Proteomes" id="UP000694416"/>
    </source>
</evidence>
<reference evidence="1" key="2">
    <citation type="submission" date="2025-09" db="UniProtKB">
        <authorList>
            <consortium name="Ensembl"/>
        </authorList>
    </citation>
    <scope>IDENTIFICATION</scope>
</reference>
<sequence>ICWCLDLGLPSFRNCLTLLPRLEWSELISAHRSLRLRLRLLGSNDSPASASRVGGSTGTYHHTWLIFVFFKVEMLFHHDGQAGLELLDSSDLFTSASQSVGITGVSHCTW</sequence>
<dbReference type="Ensembl" id="ENSPTET00000042750.1">
    <property type="protein sequence ID" value="ENSPTEP00000030932.1"/>
    <property type="gene ID" value="ENSPTEG00000030021.1"/>
</dbReference>
<dbReference type="PRINTS" id="PR02045">
    <property type="entry name" value="F138DOMAIN"/>
</dbReference>
<proteinExistence type="predicted"/>
<dbReference type="AlphaFoldDB" id="A0A8C9I4I5"/>
<protein>
    <submittedName>
        <fullName evidence="1">Uncharacterized protein</fullName>
    </submittedName>
</protein>